<dbReference type="FunFam" id="3.40.50.720:FF:000084">
    <property type="entry name" value="Short-chain dehydrogenase reductase"/>
    <property type="match status" value="1"/>
</dbReference>
<dbReference type="EMBL" id="ABEU02000008">
    <property type="status" value="NOT_ANNOTATED_CDS"/>
    <property type="molecule type" value="Genomic_DNA"/>
</dbReference>
<dbReference type="RefSeq" id="XP_024383491.1">
    <property type="nucleotide sequence ID" value="XM_024527723.2"/>
</dbReference>
<reference evidence="2 3" key="2">
    <citation type="journal article" date="2018" name="Plant J.">
        <title>The Physcomitrella patens chromosome-scale assembly reveals moss genome structure and evolution.</title>
        <authorList>
            <person name="Lang D."/>
            <person name="Ullrich K.K."/>
            <person name="Murat F."/>
            <person name="Fuchs J."/>
            <person name="Jenkins J."/>
            <person name="Haas F.B."/>
            <person name="Piednoel M."/>
            <person name="Gundlach H."/>
            <person name="Van Bel M."/>
            <person name="Meyberg R."/>
            <person name="Vives C."/>
            <person name="Morata J."/>
            <person name="Symeonidi A."/>
            <person name="Hiss M."/>
            <person name="Muchero W."/>
            <person name="Kamisugi Y."/>
            <person name="Saleh O."/>
            <person name="Blanc G."/>
            <person name="Decker E.L."/>
            <person name="van Gessel N."/>
            <person name="Grimwood J."/>
            <person name="Hayes R.D."/>
            <person name="Graham S.W."/>
            <person name="Gunter L.E."/>
            <person name="McDaniel S.F."/>
            <person name="Hoernstein S.N.W."/>
            <person name="Larsson A."/>
            <person name="Li F.W."/>
            <person name="Perroud P.F."/>
            <person name="Phillips J."/>
            <person name="Ranjan P."/>
            <person name="Rokshar D.S."/>
            <person name="Rothfels C.J."/>
            <person name="Schneider L."/>
            <person name="Shu S."/>
            <person name="Stevenson D.W."/>
            <person name="Thummler F."/>
            <person name="Tillich M."/>
            <person name="Villarreal Aguilar J.C."/>
            <person name="Widiez T."/>
            <person name="Wong G.K."/>
            <person name="Wymore A."/>
            <person name="Zhang Y."/>
            <person name="Zimmer A.D."/>
            <person name="Quatrano R.S."/>
            <person name="Mayer K.F.X."/>
            <person name="Goodstein D."/>
            <person name="Casacuberta J.M."/>
            <person name="Vandepoele K."/>
            <person name="Reski R."/>
            <person name="Cuming A.C."/>
            <person name="Tuskan G.A."/>
            <person name="Maumus F."/>
            <person name="Salse J."/>
            <person name="Schmutz J."/>
            <person name="Rensing S.A."/>
        </authorList>
    </citation>
    <scope>NUCLEOTIDE SEQUENCE [LARGE SCALE GENOMIC DNA]</scope>
    <source>
        <strain evidence="2 3">cv. Gransden 2004</strain>
    </source>
</reference>
<dbReference type="Gramene" id="Pp3c8_9180V3.7">
    <property type="protein sequence ID" value="Pp3c8_9180V3.7"/>
    <property type="gene ID" value="Pp3c8_9180"/>
</dbReference>
<protein>
    <submittedName>
        <fullName evidence="2">Uncharacterized protein</fullName>
    </submittedName>
</protein>
<dbReference type="Proteomes" id="UP000006727">
    <property type="component" value="Chromosome 8"/>
</dbReference>
<evidence type="ECO:0000256" key="1">
    <source>
        <dbReference type="ARBA" id="ARBA00006484"/>
    </source>
</evidence>
<dbReference type="eggNOG" id="KOG0725">
    <property type="taxonomic scope" value="Eukaryota"/>
</dbReference>
<dbReference type="AlphaFoldDB" id="A9RGT3"/>
<reference evidence="2" key="3">
    <citation type="submission" date="2020-12" db="UniProtKB">
        <authorList>
            <consortium name="EnsemblPlants"/>
        </authorList>
    </citation>
    <scope>IDENTIFICATION</scope>
</reference>
<organism evidence="2 3">
    <name type="scientific">Physcomitrium patens</name>
    <name type="common">Spreading-leaved earth moss</name>
    <name type="synonym">Physcomitrella patens</name>
    <dbReference type="NCBI Taxonomy" id="3218"/>
    <lineage>
        <taxon>Eukaryota</taxon>
        <taxon>Viridiplantae</taxon>
        <taxon>Streptophyta</taxon>
        <taxon>Embryophyta</taxon>
        <taxon>Bryophyta</taxon>
        <taxon>Bryophytina</taxon>
        <taxon>Bryopsida</taxon>
        <taxon>Funariidae</taxon>
        <taxon>Funariales</taxon>
        <taxon>Funariaceae</taxon>
        <taxon>Physcomitrium</taxon>
    </lineage>
</organism>
<accession>A9RGT3</accession>
<dbReference type="OrthoDB" id="294295at2759"/>
<dbReference type="Pfam" id="PF13561">
    <property type="entry name" value="adh_short_C2"/>
    <property type="match status" value="1"/>
</dbReference>
<dbReference type="EnsemblPlants" id="Pp3c8_9180V3.4">
    <property type="protein sequence ID" value="Pp3c8_9180V3.4"/>
    <property type="gene ID" value="Pp3c8_9180"/>
</dbReference>
<dbReference type="Gene3D" id="3.40.50.720">
    <property type="entry name" value="NAD(P)-binding Rossmann-like Domain"/>
    <property type="match status" value="1"/>
</dbReference>
<reference evidence="2 3" key="1">
    <citation type="journal article" date="2008" name="Science">
        <title>The Physcomitrella genome reveals evolutionary insights into the conquest of land by plants.</title>
        <authorList>
            <person name="Rensing S."/>
            <person name="Lang D."/>
            <person name="Zimmer A."/>
            <person name="Terry A."/>
            <person name="Salamov A."/>
            <person name="Shapiro H."/>
            <person name="Nishiyama T."/>
            <person name="Perroud P.-F."/>
            <person name="Lindquist E."/>
            <person name="Kamisugi Y."/>
            <person name="Tanahashi T."/>
            <person name="Sakakibara K."/>
            <person name="Fujita T."/>
            <person name="Oishi K."/>
            <person name="Shin-I T."/>
            <person name="Kuroki Y."/>
            <person name="Toyoda A."/>
            <person name="Suzuki Y."/>
            <person name="Hashimoto A."/>
            <person name="Yamaguchi K."/>
            <person name="Sugano A."/>
            <person name="Kohara Y."/>
            <person name="Fujiyama A."/>
            <person name="Anterola A."/>
            <person name="Aoki S."/>
            <person name="Ashton N."/>
            <person name="Barbazuk W.B."/>
            <person name="Barker E."/>
            <person name="Bennetzen J."/>
            <person name="Bezanilla M."/>
            <person name="Blankenship R."/>
            <person name="Cho S.H."/>
            <person name="Dutcher S."/>
            <person name="Estelle M."/>
            <person name="Fawcett J.A."/>
            <person name="Gundlach H."/>
            <person name="Hanada K."/>
            <person name="Heyl A."/>
            <person name="Hicks K.A."/>
            <person name="Hugh J."/>
            <person name="Lohr M."/>
            <person name="Mayer K."/>
            <person name="Melkozernov A."/>
            <person name="Murata T."/>
            <person name="Nelson D."/>
            <person name="Pils B."/>
            <person name="Prigge M."/>
            <person name="Reiss B."/>
            <person name="Renner T."/>
            <person name="Rombauts S."/>
            <person name="Rushton P."/>
            <person name="Sanderfoot A."/>
            <person name="Schween G."/>
            <person name="Shiu S.-H."/>
            <person name="Stueber K."/>
            <person name="Theodoulou F.L."/>
            <person name="Tu H."/>
            <person name="Van de Peer Y."/>
            <person name="Verrier P.J."/>
            <person name="Waters E."/>
            <person name="Wood A."/>
            <person name="Yang L."/>
            <person name="Cove D."/>
            <person name="Cuming A."/>
            <person name="Hasebe M."/>
            <person name="Lucas S."/>
            <person name="Mishler D.B."/>
            <person name="Reski R."/>
            <person name="Grigoriev I."/>
            <person name="Quatrano R.S."/>
            <person name="Boore J.L."/>
        </authorList>
    </citation>
    <scope>NUCLEOTIDE SEQUENCE [LARGE SCALE GENOMIC DNA]</scope>
    <source>
        <strain evidence="2 3">cv. Gransden 2004</strain>
    </source>
</reference>
<comment type="similarity">
    <text evidence="1">Belongs to the short-chain dehydrogenases/reductases (SDR) family.</text>
</comment>
<dbReference type="PRINTS" id="PR00081">
    <property type="entry name" value="GDHRDH"/>
</dbReference>
<gene>
    <name evidence="2" type="primary">LOC112286116</name>
</gene>
<dbReference type="Gramene" id="Pp3c8_9180V3.4">
    <property type="protein sequence ID" value="Pp3c8_9180V3.4"/>
    <property type="gene ID" value="Pp3c8_9180"/>
</dbReference>
<dbReference type="GeneID" id="112286116"/>
<dbReference type="InterPro" id="IPR002347">
    <property type="entry name" value="SDR_fam"/>
</dbReference>
<evidence type="ECO:0000313" key="2">
    <source>
        <dbReference type="EnsemblPlants" id="Pp3c8_9180V3.4"/>
    </source>
</evidence>
<dbReference type="PANTHER" id="PTHR42820">
    <property type="entry name" value="SHORT-CHAIN DEHYDROGENASE REDUCTASE"/>
    <property type="match status" value="1"/>
</dbReference>
<evidence type="ECO:0000313" key="3">
    <source>
        <dbReference type="Proteomes" id="UP000006727"/>
    </source>
</evidence>
<name>A9RGT3_PHYPA</name>
<dbReference type="PANTHER" id="PTHR42820:SF1">
    <property type="entry name" value="SHORT-CHAIN DEHYDROGENASE_REDUCTASE FAMILY PROTEIN"/>
    <property type="match status" value="1"/>
</dbReference>
<sequence>MVYSMWHLRTCLRQNGLSNVFKKARTVTPDVYSSPRYCHRSSLHRESSTCPSWGDRFAGKVVVVTGGASGIGEATARLFAKNGAYVVIADINTEGGSQLSSELGSQAQFVHCDVRKERDVASLVDEAVRWKGKLDVYFSNAGFVGALGSIDELNLDDFDETLAVNLRGAVVGIKHATRVMKPVKSGAIVCTGSTASQMGGLGPHTYCVSKTALKGLVRSTALELRSYGIRVNMVSPDATATPMFQRVMEDSTGEPYTLEQIKERMAKKALLPNRPLTSLDVANAVLFLCSDEAGYISGHNLLLDAARTVGLPIPPGFSHWFEGYSPILK</sequence>
<keyword evidence="3" id="KW-1185">Reference proteome</keyword>
<dbReference type="EnsemblPlants" id="Pp3c8_9180V3.7">
    <property type="protein sequence ID" value="Pp3c8_9180V3.7"/>
    <property type="gene ID" value="Pp3c8_9180"/>
</dbReference>
<proteinExistence type="inferred from homology"/>
<dbReference type="SUPFAM" id="SSF51735">
    <property type="entry name" value="NAD(P)-binding Rossmann-fold domains"/>
    <property type="match status" value="1"/>
</dbReference>
<dbReference type="InterPro" id="IPR036291">
    <property type="entry name" value="NAD(P)-bd_dom_sf"/>
</dbReference>